<evidence type="ECO:0000256" key="2">
    <source>
        <dbReference type="SAM" id="Phobius"/>
    </source>
</evidence>
<feature type="compositionally biased region" description="Low complexity" evidence="1">
    <location>
        <begin position="156"/>
        <end position="170"/>
    </location>
</feature>
<accession>A0ABV8LJQ0</accession>
<comment type="caution">
    <text evidence="3">The sequence shown here is derived from an EMBL/GenBank/DDBJ whole genome shotgun (WGS) entry which is preliminary data.</text>
</comment>
<evidence type="ECO:0000256" key="1">
    <source>
        <dbReference type="SAM" id="MobiDB-lite"/>
    </source>
</evidence>
<reference evidence="4" key="1">
    <citation type="journal article" date="2019" name="Int. J. Syst. Evol. Microbiol.">
        <title>The Global Catalogue of Microorganisms (GCM) 10K type strain sequencing project: providing services to taxonomists for standard genome sequencing and annotation.</title>
        <authorList>
            <consortium name="The Broad Institute Genomics Platform"/>
            <consortium name="The Broad Institute Genome Sequencing Center for Infectious Disease"/>
            <person name="Wu L."/>
            <person name="Ma J."/>
        </authorList>
    </citation>
    <scope>NUCLEOTIDE SEQUENCE [LARGE SCALE GENOMIC DNA]</scope>
    <source>
        <strain evidence="4">CGMCC 4.7289</strain>
    </source>
</reference>
<feature type="region of interest" description="Disordered" evidence="1">
    <location>
        <begin position="218"/>
        <end position="246"/>
    </location>
</feature>
<proteinExistence type="predicted"/>
<feature type="region of interest" description="Disordered" evidence="1">
    <location>
        <begin position="103"/>
        <end position="170"/>
    </location>
</feature>
<dbReference type="RefSeq" id="WP_253757319.1">
    <property type="nucleotide sequence ID" value="NZ_JAMZDZ010000001.1"/>
</dbReference>
<protein>
    <submittedName>
        <fullName evidence="3">Helix-turn-helix domain-containing protein</fullName>
    </submittedName>
</protein>
<feature type="transmembrane region" description="Helical" evidence="2">
    <location>
        <begin position="189"/>
        <end position="210"/>
    </location>
</feature>
<gene>
    <name evidence="3" type="ORF">ACFOZ4_08965</name>
</gene>
<organism evidence="3 4">
    <name type="scientific">Hamadaea flava</name>
    <dbReference type="NCBI Taxonomy" id="1742688"/>
    <lineage>
        <taxon>Bacteria</taxon>
        <taxon>Bacillati</taxon>
        <taxon>Actinomycetota</taxon>
        <taxon>Actinomycetes</taxon>
        <taxon>Micromonosporales</taxon>
        <taxon>Micromonosporaceae</taxon>
        <taxon>Hamadaea</taxon>
    </lineage>
</organism>
<feature type="compositionally biased region" description="Low complexity" evidence="1">
    <location>
        <begin position="112"/>
        <end position="125"/>
    </location>
</feature>
<dbReference type="InterPro" id="IPR001387">
    <property type="entry name" value="Cro/C1-type_HTH"/>
</dbReference>
<dbReference type="Pfam" id="PF13560">
    <property type="entry name" value="HTH_31"/>
    <property type="match status" value="1"/>
</dbReference>
<keyword evidence="2" id="KW-1133">Transmembrane helix</keyword>
<keyword evidence="2" id="KW-0472">Membrane</keyword>
<dbReference type="EMBL" id="JBHSAY010000005">
    <property type="protein sequence ID" value="MFC4130733.1"/>
    <property type="molecule type" value="Genomic_DNA"/>
</dbReference>
<dbReference type="Proteomes" id="UP001595816">
    <property type="component" value="Unassembled WGS sequence"/>
</dbReference>
<sequence length="377" mass="38825">MDNAGWPDPAVARTTGEFVAAMRGLKRASGLGYRALEKAAGGALPRSTLTAILARETLPRSEVVEALARACGLPEDEVDRWRAAWRRIATEAELPVSAATERSALARQATRPPVAEPSVVEPSAVKPSADRRLPAEPSGAEPLAAESPDTHRPAADRPGPGSAAAAPGRAEPRGGLAALVPPAILSGSWPLRALAVVLVVIVGLVVAGAITTTIRDLAASSATSPEPTGVPTGPPTDLPSGEGTGLTTLTTRGGGGWTVLRTGDATLPDEQSMDFETMTVGPEVPGWDARLSERGLKISAPKGVSILGGTGPETAERCTQSPPDQWDSQAGPVNALMPGASICVATDAGRTVLLTVLRAPDSVTPDLVFHYTVWQRS</sequence>
<keyword evidence="4" id="KW-1185">Reference proteome</keyword>
<keyword evidence="2" id="KW-0812">Transmembrane</keyword>
<evidence type="ECO:0000313" key="4">
    <source>
        <dbReference type="Proteomes" id="UP001595816"/>
    </source>
</evidence>
<name>A0ABV8LJQ0_9ACTN</name>
<dbReference type="CDD" id="cd00093">
    <property type="entry name" value="HTH_XRE"/>
    <property type="match status" value="1"/>
</dbReference>
<evidence type="ECO:0000313" key="3">
    <source>
        <dbReference type="EMBL" id="MFC4130733.1"/>
    </source>
</evidence>